<sequence>MGQPAWAAEDPLLSRMTGDFVGRGTFKSSPSAEPEMVYCKITNALASGGTVLTQKGRCAVATNSGRVTGTMEAKGGGVYQGTLESLSTKGPVKFAGKASGDQITMNADFVDKRSSKPGKAVIQTVVGDGKYRTVSRTVDTKTKSEFVASDIVFTKQ</sequence>
<evidence type="ECO:0000313" key="2">
    <source>
        <dbReference type="Proteomes" id="UP000199071"/>
    </source>
</evidence>
<dbReference type="Proteomes" id="UP000199071">
    <property type="component" value="Unassembled WGS sequence"/>
</dbReference>
<accession>A0A1G6D866</accession>
<evidence type="ECO:0000313" key="1">
    <source>
        <dbReference type="EMBL" id="SDB41374.1"/>
    </source>
</evidence>
<organism evidence="1 2">
    <name type="scientific">Bauldia litoralis</name>
    <dbReference type="NCBI Taxonomy" id="665467"/>
    <lineage>
        <taxon>Bacteria</taxon>
        <taxon>Pseudomonadati</taxon>
        <taxon>Pseudomonadota</taxon>
        <taxon>Alphaproteobacteria</taxon>
        <taxon>Hyphomicrobiales</taxon>
        <taxon>Kaistiaceae</taxon>
        <taxon>Bauldia</taxon>
    </lineage>
</organism>
<protein>
    <submittedName>
        <fullName evidence="1">Uncharacterized protein</fullName>
    </submittedName>
</protein>
<dbReference type="STRING" id="665467.SAMN02982931_03143"/>
<dbReference type="EMBL" id="FMXQ01000006">
    <property type="protein sequence ID" value="SDB41374.1"/>
    <property type="molecule type" value="Genomic_DNA"/>
</dbReference>
<reference evidence="1 2" key="1">
    <citation type="submission" date="2016-10" db="EMBL/GenBank/DDBJ databases">
        <authorList>
            <person name="de Groot N.N."/>
        </authorList>
    </citation>
    <scope>NUCLEOTIDE SEQUENCE [LARGE SCALE GENOMIC DNA]</scope>
    <source>
        <strain evidence="1 2">ATCC 35022</strain>
    </source>
</reference>
<gene>
    <name evidence="1" type="ORF">SAMN02982931_03143</name>
</gene>
<name>A0A1G6D866_9HYPH</name>
<dbReference type="AlphaFoldDB" id="A0A1G6D866"/>
<proteinExistence type="predicted"/>
<keyword evidence="2" id="KW-1185">Reference proteome</keyword>